<dbReference type="Pfam" id="PF14429">
    <property type="entry name" value="DOCK-C2"/>
    <property type="match status" value="1"/>
</dbReference>
<evidence type="ECO:0000259" key="4">
    <source>
        <dbReference type="PROSITE" id="PS51651"/>
    </source>
</evidence>
<dbReference type="InterPro" id="IPR027007">
    <property type="entry name" value="C2_DOCK-type_domain"/>
</dbReference>
<proteinExistence type="inferred from homology"/>
<gene>
    <name evidence="5" type="ORF">TR105149</name>
</gene>
<comment type="similarity">
    <text evidence="1">Belongs to the DOCK family.</text>
</comment>
<dbReference type="PROSITE" id="PS51650">
    <property type="entry name" value="C2_DOCK"/>
    <property type="match status" value="1"/>
</dbReference>
<evidence type="ECO:0000256" key="1">
    <source>
        <dbReference type="PROSITE-ProRule" id="PRU00983"/>
    </source>
</evidence>
<evidence type="ECO:0008006" key="6">
    <source>
        <dbReference type="Google" id="ProtNLM"/>
    </source>
</evidence>
<organism evidence="5">
    <name type="scientific">Schistocephalus solidus</name>
    <name type="common">Tapeworm</name>
    <dbReference type="NCBI Taxonomy" id="70667"/>
    <lineage>
        <taxon>Eukaryota</taxon>
        <taxon>Metazoa</taxon>
        <taxon>Spiralia</taxon>
        <taxon>Lophotrochozoa</taxon>
        <taxon>Platyhelminthes</taxon>
        <taxon>Cestoda</taxon>
        <taxon>Eucestoda</taxon>
        <taxon>Diphyllobothriidea</taxon>
        <taxon>Diphyllobothriidae</taxon>
        <taxon>Schistocephalus</taxon>
    </lineage>
</organism>
<dbReference type="InterPro" id="IPR026791">
    <property type="entry name" value="DOCK"/>
</dbReference>
<dbReference type="GO" id="GO:0007264">
    <property type="term" value="P:small GTPase-mediated signal transduction"/>
    <property type="evidence" value="ECO:0007669"/>
    <property type="project" value="InterPro"/>
</dbReference>
<evidence type="ECO:0000259" key="3">
    <source>
        <dbReference type="PROSITE" id="PS51650"/>
    </source>
</evidence>
<dbReference type="Gene3D" id="1.25.40.410">
    <property type="match status" value="1"/>
</dbReference>
<dbReference type="InterPro" id="IPR027357">
    <property type="entry name" value="DOCKER_dom"/>
</dbReference>
<dbReference type="Gene3D" id="2.60.40.150">
    <property type="entry name" value="C2 domain"/>
    <property type="match status" value="2"/>
</dbReference>
<reference evidence="5" key="1">
    <citation type="submission" date="2016-01" db="EMBL/GenBank/DDBJ databases">
        <title>Reference transcriptome for the parasite Schistocephalus solidus: insights into the molecular evolution of parasitism.</title>
        <authorList>
            <person name="Hebert F.O."/>
            <person name="Grambauer S."/>
            <person name="Barber I."/>
            <person name="Landry C.R."/>
            <person name="Aubin-Horth N."/>
        </authorList>
    </citation>
    <scope>NUCLEOTIDE SEQUENCE</scope>
</reference>
<dbReference type="InterPro" id="IPR035892">
    <property type="entry name" value="C2_domain_sf"/>
</dbReference>
<evidence type="ECO:0000313" key="5">
    <source>
        <dbReference type="EMBL" id="JAP48617.1"/>
    </source>
</evidence>
<evidence type="ECO:0000256" key="2">
    <source>
        <dbReference type="SAM" id="MobiDB-lite"/>
    </source>
</evidence>
<dbReference type="EMBL" id="GEEE01014608">
    <property type="protein sequence ID" value="JAP48617.1"/>
    <property type="molecule type" value="Transcribed_RNA"/>
</dbReference>
<feature type="compositionally biased region" description="Low complexity" evidence="2">
    <location>
        <begin position="2067"/>
        <end position="2079"/>
    </location>
</feature>
<feature type="domain" description="C2 DOCK-type" evidence="3">
    <location>
        <begin position="497"/>
        <end position="734"/>
    </location>
</feature>
<feature type="domain" description="DOCKER" evidence="4">
    <location>
        <begin position="1516"/>
        <end position="1933"/>
    </location>
</feature>
<dbReference type="PROSITE" id="PS51651">
    <property type="entry name" value="DOCKER"/>
    <property type="match status" value="1"/>
</dbReference>
<dbReference type="InterPro" id="IPR043161">
    <property type="entry name" value="DOCK_C_lobe_A"/>
</dbReference>
<sequence>MTWLPIQETNKWRCVVSKFSDNFSKSLTLDIGDWVYVQLQCDGWYYGFKSAEREVRGIFPKACTLSPKDPQLCDVYAEILSLLPAVESAFIHGKADDYHTASSLLLDVSSSNLKQHDAIVSEEVETYRKRIIESICLCERKLQFPLQIRSSEPFAFNGVVLLDEHKKLVKEIRNLELAPARARTEKFNIAIEFGRLPPQTTIYLASQSLSVSEIASGTQANLTNGNTDSSVTGGSANQFSWTEACFRAYGDVSTNSGPSSKFAVEFHSCSRLSENVFFAEGRDSSKNTVIFSELKPFNPTDERVLLCIATSRVGAMQTKKYKTLSHGDNGINAVRRPVAVACLDITKDLLPILLPRKKLILSATARLAKRRKETSQTSHSVILTSCNEEFEDDCFLRLYKETPSSFVDFINQYSTPAVQSDLTANAALPPLANSAIGVQGPNTTDFASGESLEIEIKDIRPVDLQPYHIISREFSQWVVARPYGLSEPFSGGAEFMRNDLFVTLLSGNFEKSGKKNDFTVEVEVTLRDASGHVLPWICDLPPDAKGYTSNVYYHSNRPRWSELLRIALPWRPEAAFEPTGTRYSQTESLSGDSVSEMMEAPSPGSFYTPAGLVPGVHLRFVSRHRSTPPDKSYTKDKILGVSYLLLQPGTDPVLLSDRDLTLMVHKMTEEDIEQCLYLQQKSFDSDQMNSSSGSGSGALGNPSTTSASGIMASLANFSGRTPRPETLRVRTLLCSAQYTTDEHLAKVLQWRQHEDDLILCLHKLVLLTEKSFELRKFTLPVVDSLLQILASLHLRELPTSESPLQGNAYRLGCSVISVLTKIYRDIACFPTLQEQLTSYLNSGLFRDYFVHNQYLTIIYRMLLDPQSPSRQVGQGEVKFEWICTTLRWAFQIIVRSRQLEMAAFKGDSPEKREQAKALFERRLNDFISGIFWLATSDSLDFFKGHIFKHISEIIAPLSLVHPVMELAHVFKSLIDSTLQSQNLPTFSLLTGCIKSVLMEDGNCRRLILPSIVESMKPVFATSLDRALTSSRQGSHQCLEYLLEILPLFLRRFVQFSQEDSDRARESTVSDDSTGGISLRQTEPSAEMHELFVRQGFLRWVLQELARVLRFIDCASRSRPNSDLLGTSSSTQLDLSNVQFLELQPILGFLASSLTTILQQMRPTDWRALLLPDVSSKPSRHCPTCMGLELIDAFDLLDELMNVFLLMHIWSAYPPPTPPSNEASSRPQTAPPPPLYMEREQAWVQMLGLQSRVELKVLEDIFEEILRPFFMWTAPLPPDDEFPRLDADHRFSVLLINQMQYCLGSFCENQAHLRLEDLPTVSRIRTAPLLEGGLLGDLRVSGCKLLQRLWNAIADSHKGIFIEAFVPTFITMAKVPLTEIRNICVDLLVDTLRINPLIAEPFLIREMDRVMQSADDNFADEMLGLLTAHLPPTRRFAKLSVGVNGAYPASLRIRRHSPVPHQPPPLTLSGPTADNRRLQVIEYLIQQIRYLREYRDYINRPSEIGGMLAINNLRTFYESLARKDMTLRYLFRLEKLHEQCSNDVERGYTLENISNQFKWSDFPVEVSELSAEYAKSAELSSSALREHLLLRSLDFLQSGGDWEEAIRVCGQLAEFYKMERADFARLSHILARESGLYEYIVNRSDRPSYNYYVIRFSGGGFPSFISDSIVYRTTETIGNVTALLSAQFPDAKVVSNIASPDVLDAAVQEGDDATPTIYLISNLQPEPEIPPEWKSVSHLDSRIKAYYAKNQVKHFIRRWHLRPSQNEEDRERPVCVEVRYVISETLPNILPFMPVKETTSRFLSQLDLYVSDVLSMVKSLTEAMEHVADFASQPNLFTVFVDKLTSSICSPVSGGVEMIVKKVNLTDDALDDRQIQQLSDAVLTLFDIQLAGLQTWSQNLHLGGPDEKNRVDTYNGIYDSLVLNASRKFGFSVDHIKQRLPLSPMDQRLPLEQFGSKPSCRVFYRTSDPSVVRDSKGQSHIVQNRLFSEDSLDLDPFSGCERDINHLFGRPGHPPPIPDRPAALDQSVPPPAENWAEDTGSAPRRDSSPGSYRSSLSDLPPPAPHPPMSSHSSRPRLSLRPLPPLPPQALTGGSEDHPSLPPTPVIPERPLRRSAPSPKTSISQ</sequence>
<dbReference type="PANTHER" id="PTHR45653:SF10">
    <property type="entry name" value="MYOBLAST CITY, ISOFORM B"/>
    <property type="match status" value="1"/>
</dbReference>
<dbReference type="PANTHER" id="PTHR45653">
    <property type="entry name" value="DEDICATOR OF CYTOKINESIS"/>
    <property type="match status" value="1"/>
</dbReference>
<feature type="region of interest" description="Disordered" evidence="2">
    <location>
        <begin position="2004"/>
        <end position="2123"/>
    </location>
</feature>
<protein>
    <recommendedName>
        <fullName evidence="6">Dedicator of cytokinesis protein 1</fullName>
    </recommendedName>
</protein>
<dbReference type="GO" id="GO:0031267">
    <property type="term" value="F:small GTPase binding"/>
    <property type="evidence" value="ECO:0007669"/>
    <property type="project" value="TreeGrafter"/>
</dbReference>
<dbReference type="Gene3D" id="2.30.30.40">
    <property type="entry name" value="SH3 Domains"/>
    <property type="match status" value="1"/>
</dbReference>
<dbReference type="GO" id="GO:0005085">
    <property type="term" value="F:guanyl-nucleotide exchange factor activity"/>
    <property type="evidence" value="ECO:0007669"/>
    <property type="project" value="InterPro"/>
</dbReference>
<dbReference type="GO" id="GO:0005886">
    <property type="term" value="C:plasma membrane"/>
    <property type="evidence" value="ECO:0007669"/>
    <property type="project" value="TreeGrafter"/>
</dbReference>
<accession>A0A0X3PFD7</accession>
<name>A0A0X3PFD7_SCHSO</name>
<dbReference type="GO" id="GO:0005737">
    <property type="term" value="C:cytoplasm"/>
    <property type="evidence" value="ECO:0007669"/>
    <property type="project" value="TreeGrafter"/>
</dbReference>